<dbReference type="SUPFAM" id="SSF52096">
    <property type="entry name" value="ClpP/crotonase"/>
    <property type="match status" value="1"/>
</dbReference>
<evidence type="ECO:0000313" key="7">
    <source>
        <dbReference type="Proteomes" id="UP000256329"/>
    </source>
</evidence>
<organism evidence="6 7">
    <name type="scientific">Ammonifex thiophilus</name>
    <dbReference type="NCBI Taxonomy" id="444093"/>
    <lineage>
        <taxon>Bacteria</taxon>
        <taxon>Bacillati</taxon>
        <taxon>Bacillota</taxon>
        <taxon>Clostridia</taxon>
        <taxon>Thermoanaerobacterales</taxon>
        <taxon>Thermoanaerobacteraceae</taxon>
        <taxon>Ammonifex</taxon>
    </lineage>
</organism>
<dbReference type="InterPro" id="IPR029045">
    <property type="entry name" value="ClpP/crotonase-like_dom_sf"/>
</dbReference>
<keyword evidence="3" id="KW-0378">Hydrolase</keyword>
<dbReference type="Proteomes" id="UP000256329">
    <property type="component" value="Unassembled WGS sequence"/>
</dbReference>
<dbReference type="PANTHER" id="PTHR42987:SF7">
    <property type="entry name" value="SIGNAL PEPTIDE PEPTIDASE SPPA-RELATED"/>
    <property type="match status" value="1"/>
</dbReference>
<dbReference type="OrthoDB" id="9764363at2"/>
<dbReference type="AlphaFoldDB" id="A0A3D8P5D8"/>
<sequence length="296" mass="31172">MYRRVLGGVILAAIFLSLVLAAVWGRGREGGVGLGGGKVGLIYLTGVIAGEGGASPLFGSTADVRGVIEALSRAEEDPSIKAVVLRIDSPGGSAAASQEISDAVRRVQKAGKKVVVSMGDTAASGAYWVAAGADRIVALPSTITGSIGVIFETANLSGLYHKLGIQKEIIKSGPFKDMGSESRPLTPEERAILQGMVDDIYQQFVDHVAQGRHLPRQKVLELADGRVFTGRQAKELGLVDELGDLHTAVREAAHLAGIKGKPEVVELSKAPWFRRFFGGPLNGLLLPRFQEGGLKS</sequence>
<feature type="domain" description="Peptidase S49" evidence="5">
    <location>
        <begin position="108"/>
        <end position="258"/>
    </location>
</feature>
<dbReference type="EMBL" id="QSLN01000001">
    <property type="protein sequence ID" value="RDV84536.1"/>
    <property type="molecule type" value="Genomic_DNA"/>
</dbReference>
<dbReference type="GO" id="GO:0006508">
    <property type="term" value="P:proteolysis"/>
    <property type="evidence" value="ECO:0007669"/>
    <property type="project" value="UniProtKB-KW"/>
</dbReference>
<dbReference type="PANTHER" id="PTHR42987">
    <property type="entry name" value="PEPTIDASE S49"/>
    <property type="match status" value="1"/>
</dbReference>
<dbReference type="InterPro" id="IPR002142">
    <property type="entry name" value="Peptidase_S49"/>
</dbReference>
<evidence type="ECO:0000313" key="6">
    <source>
        <dbReference type="EMBL" id="RDV84536.1"/>
    </source>
</evidence>
<keyword evidence="2" id="KW-0645">Protease</keyword>
<dbReference type="Gene3D" id="3.90.226.10">
    <property type="entry name" value="2-enoyl-CoA Hydratase, Chain A, domain 1"/>
    <property type="match status" value="2"/>
</dbReference>
<comment type="similarity">
    <text evidence="1">Belongs to the peptidase S49 family.</text>
</comment>
<dbReference type="GO" id="GO:0004252">
    <property type="term" value="F:serine-type endopeptidase activity"/>
    <property type="evidence" value="ECO:0007669"/>
    <property type="project" value="InterPro"/>
</dbReference>
<dbReference type="Pfam" id="PF01343">
    <property type="entry name" value="Peptidase_S49"/>
    <property type="match status" value="1"/>
</dbReference>
<gene>
    <name evidence="6" type="primary">sppA</name>
    <name evidence="6" type="ORF">DXX99_00315</name>
</gene>
<dbReference type="NCBIfam" id="TIGR00706">
    <property type="entry name" value="SppA_dom"/>
    <property type="match status" value="1"/>
</dbReference>
<evidence type="ECO:0000256" key="4">
    <source>
        <dbReference type="ARBA" id="ARBA00022825"/>
    </source>
</evidence>
<dbReference type="PRINTS" id="PR00127">
    <property type="entry name" value="CLPPROTEASEP"/>
</dbReference>
<dbReference type="InterPro" id="IPR001907">
    <property type="entry name" value="ClpP"/>
</dbReference>
<dbReference type="GO" id="GO:0004176">
    <property type="term" value="F:ATP-dependent peptidase activity"/>
    <property type="evidence" value="ECO:0007669"/>
    <property type="project" value="InterPro"/>
</dbReference>
<evidence type="ECO:0000256" key="3">
    <source>
        <dbReference type="ARBA" id="ARBA00022801"/>
    </source>
</evidence>
<reference evidence="6 7" key="1">
    <citation type="submission" date="2018-08" db="EMBL/GenBank/DDBJ databases">
        <title>Form III RuBisCO-mediated autotrophy in Thermodesulfobium bacteria.</title>
        <authorList>
            <person name="Toshchakov S.V."/>
            <person name="Kublanov I.V."/>
            <person name="Frolov E."/>
            <person name="Bonch-Osmolovskaya E.A."/>
            <person name="Tourova T.P."/>
            <person name="Chernych N.A."/>
            <person name="Lebedinsky A.V."/>
        </authorList>
    </citation>
    <scope>NUCLEOTIDE SEQUENCE [LARGE SCALE GENOMIC DNA]</scope>
    <source>
        <strain evidence="6 7">SR</strain>
    </source>
</reference>
<keyword evidence="7" id="KW-1185">Reference proteome</keyword>
<evidence type="ECO:0000256" key="2">
    <source>
        <dbReference type="ARBA" id="ARBA00022670"/>
    </source>
</evidence>
<protein>
    <submittedName>
        <fullName evidence="6">Signal peptide peptidase SppA</fullName>
    </submittedName>
</protein>
<evidence type="ECO:0000256" key="1">
    <source>
        <dbReference type="ARBA" id="ARBA00008683"/>
    </source>
</evidence>
<dbReference type="CDD" id="cd07023">
    <property type="entry name" value="S49_Sppa_N_C"/>
    <property type="match status" value="1"/>
</dbReference>
<evidence type="ECO:0000259" key="5">
    <source>
        <dbReference type="Pfam" id="PF01343"/>
    </source>
</evidence>
<comment type="caution">
    <text evidence="6">The sequence shown here is derived from an EMBL/GenBank/DDBJ whole genome shotgun (WGS) entry which is preliminary data.</text>
</comment>
<dbReference type="InterPro" id="IPR004635">
    <property type="entry name" value="Pept_S49_SppA"/>
</dbReference>
<dbReference type="InterPro" id="IPR047272">
    <property type="entry name" value="S49_SppA_C"/>
</dbReference>
<accession>A0A3D8P5D8</accession>
<proteinExistence type="inferred from homology"/>
<name>A0A3D8P5D8_9THEO</name>
<dbReference type="RefSeq" id="WP_115791533.1">
    <property type="nucleotide sequence ID" value="NZ_QSLN01000001.1"/>
</dbReference>
<keyword evidence="4" id="KW-0720">Serine protease</keyword>